<feature type="compositionally biased region" description="Polar residues" evidence="6">
    <location>
        <begin position="23"/>
        <end position="34"/>
    </location>
</feature>
<evidence type="ECO:0000259" key="8">
    <source>
        <dbReference type="PROSITE" id="PS50850"/>
    </source>
</evidence>
<dbReference type="InterPro" id="IPR036259">
    <property type="entry name" value="MFS_trans_sf"/>
</dbReference>
<organism evidence="9 10">
    <name type="scientific">Lecanosticta acicola</name>
    <dbReference type="NCBI Taxonomy" id="111012"/>
    <lineage>
        <taxon>Eukaryota</taxon>
        <taxon>Fungi</taxon>
        <taxon>Dikarya</taxon>
        <taxon>Ascomycota</taxon>
        <taxon>Pezizomycotina</taxon>
        <taxon>Dothideomycetes</taxon>
        <taxon>Dothideomycetidae</taxon>
        <taxon>Mycosphaerellales</taxon>
        <taxon>Mycosphaerellaceae</taxon>
        <taxon>Lecanosticta</taxon>
    </lineage>
</organism>
<evidence type="ECO:0000256" key="3">
    <source>
        <dbReference type="ARBA" id="ARBA00022692"/>
    </source>
</evidence>
<dbReference type="GO" id="GO:0022857">
    <property type="term" value="F:transmembrane transporter activity"/>
    <property type="evidence" value="ECO:0007669"/>
    <property type="project" value="InterPro"/>
</dbReference>
<keyword evidence="4 7" id="KW-1133">Transmembrane helix</keyword>
<feature type="transmembrane region" description="Helical" evidence="7">
    <location>
        <begin position="347"/>
        <end position="373"/>
    </location>
</feature>
<gene>
    <name evidence="9" type="ORF">LECACI_7A009366</name>
</gene>
<keyword evidence="5 7" id="KW-0472">Membrane</keyword>
<accession>A0AAI9EF84</accession>
<feature type="transmembrane region" description="Helical" evidence="7">
    <location>
        <begin position="274"/>
        <end position="292"/>
    </location>
</feature>
<evidence type="ECO:0000256" key="5">
    <source>
        <dbReference type="ARBA" id="ARBA00023136"/>
    </source>
</evidence>
<evidence type="ECO:0000256" key="1">
    <source>
        <dbReference type="ARBA" id="ARBA00004141"/>
    </source>
</evidence>
<feature type="region of interest" description="Disordered" evidence="6">
    <location>
        <begin position="1"/>
        <end position="41"/>
    </location>
</feature>
<dbReference type="GO" id="GO:0005886">
    <property type="term" value="C:plasma membrane"/>
    <property type="evidence" value="ECO:0007669"/>
    <property type="project" value="TreeGrafter"/>
</dbReference>
<protein>
    <submittedName>
        <fullName evidence="9">MFS-type transporter</fullName>
    </submittedName>
</protein>
<feature type="transmembrane region" description="Helical" evidence="7">
    <location>
        <begin position="182"/>
        <end position="201"/>
    </location>
</feature>
<feature type="transmembrane region" description="Helical" evidence="7">
    <location>
        <begin position="116"/>
        <end position="135"/>
    </location>
</feature>
<dbReference type="InterPro" id="IPR011701">
    <property type="entry name" value="MFS"/>
</dbReference>
<reference evidence="9" key="1">
    <citation type="submission" date="2023-11" db="EMBL/GenBank/DDBJ databases">
        <authorList>
            <person name="Alioto T."/>
            <person name="Alioto T."/>
            <person name="Gomez Garrido J."/>
        </authorList>
    </citation>
    <scope>NUCLEOTIDE SEQUENCE</scope>
</reference>
<name>A0AAI9EF84_9PEZI</name>
<keyword evidence="10" id="KW-1185">Reference proteome</keyword>
<dbReference type="EMBL" id="CAVMBE010000108">
    <property type="protein sequence ID" value="CAK4034208.1"/>
    <property type="molecule type" value="Genomic_DNA"/>
</dbReference>
<comment type="caution">
    <text evidence="9">The sequence shown here is derived from an EMBL/GenBank/DDBJ whole genome shotgun (WGS) entry which is preliminary data.</text>
</comment>
<evidence type="ECO:0000256" key="2">
    <source>
        <dbReference type="ARBA" id="ARBA00008335"/>
    </source>
</evidence>
<feature type="transmembrane region" description="Helical" evidence="7">
    <location>
        <begin position="425"/>
        <end position="444"/>
    </location>
</feature>
<dbReference type="Gene3D" id="1.20.1250.20">
    <property type="entry name" value="MFS general substrate transporter like domains"/>
    <property type="match status" value="1"/>
</dbReference>
<dbReference type="PANTHER" id="PTHR23502:SF45">
    <property type="entry name" value="MAJOR FACILITATOR SUPERFAMILY (MFS) PROFILE DOMAIN-CONTAINING PROTEIN"/>
    <property type="match status" value="1"/>
</dbReference>
<dbReference type="AlphaFoldDB" id="A0AAI9EF84"/>
<feature type="transmembrane region" description="Helical" evidence="7">
    <location>
        <begin position="241"/>
        <end position="262"/>
    </location>
</feature>
<feature type="transmembrane region" description="Helical" evidence="7">
    <location>
        <begin position="385"/>
        <end position="404"/>
    </location>
</feature>
<feature type="transmembrane region" description="Helical" evidence="7">
    <location>
        <begin position="155"/>
        <end position="175"/>
    </location>
</feature>
<dbReference type="PANTHER" id="PTHR23502">
    <property type="entry name" value="MAJOR FACILITATOR SUPERFAMILY"/>
    <property type="match status" value="1"/>
</dbReference>
<dbReference type="InterPro" id="IPR020846">
    <property type="entry name" value="MFS_dom"/>
</dbReference>
<dbReference type="SUPFAM" id="SSF103473">
    <property type="entry name" value="MFS general substrate transporter"/>
    <property type="match status" value="1"/>
</dbReference>
<proteinExistence type="inferred from homology"/>
<comment type="subcellular location">
    <subcellularLocation>
        <location evidence="1">Membrane</location>
        <topology evidence="1">Multi-pass membrane protein</topology>
    </subcellularLocation>
</comment>
<sequence>MSRMPGGPSRTPSAWSKADVGTPYTNTPDAQSVQQEEKVQPGAGLGLQRIVGGKYIEANKEAGLHADHGPLLEIEQDMPLTLIEVIQKDGKDFMELKFANGDCENPYNWNPRYKTFVSYMLNGMTLFIGLATTAYSSGIDSMCEEFGVSSEIGQVGLFLFNFVCAIAPMVLAPFCELVGRKIVYSGAYLCFSLCFIGLALGKNIATILVMRAFLGLFGCVGTILVGGTFDDMYVPRERGKPMAMFSYIAILGTVSAPIYAGFIDLTIGWRWIEGIQGLSNIPLLLCIFVFFPETRGGSALQKRAKLLRKITSDERYVSPIEIETPSLQAMLKASSVKAIRMLATEPVVFAFGVWIAFSWFVVFLFLSVIPITFSEKRGWNEGVSGLPYISLAIGTTLGWAANHLQMRKYDKIVDDPDQRVTPEDRLYGAMWGAVWFPIGLFLYSFTQYGYLPWIAPTISLAPIAFGIYFVFESTYSYTADCYGESASSAIAGQGLMRNTLGAVSPLFASQMFHGMGSQWAGLLLALLGTALSMLAFVMFKWGPTLRARSKAAITY</sequence>
<feature type="transmembrane region" description="Helical" evidence="7">
    <location>
        <begin position="519"/>
        <end position="539"/>
    </location>
</feature>
<dbReference type="Pfam" id="PF07690">
    <property type="entry name" value="MFS_1"/>
    <property type="match status" value="1"/>
</dbReference>
<evidence type="ECO:0000313" key="10">
    <source>
        <dbReference type="Proteomes" id="UP001296104"/>
    </source>
</evidence>
<keyword evidence="3 7" id="KW-0812">Transmembrane</keyword>
<evidence type="ECO:0000256" key="4">
    <source>
        <dbReference type="ARBA" id="ARBA00022989"/>
    </source>
</evidence>
<evidence type="ECO:0000313" key="9">
    <source>
        <dbReference type="EMBL" id="CAK4034208.1"/>
    </source>
</evidence>
<feature type="transmembrane region" description="Helical" evidence="7">
    <location>
        <begin position="450"/>
        <end position="471"/>
    </location>
</feature>
<dbReference type="Proteomes" id="UP001296104">
    <property type="component" value="Unassembled WGS sequence"/>
</dbReference>
<comment type="similarity">
    <text evidence="2">Belongs to the major facilitator superfamily.</text>
</comment>
<feature type="transmembrane region" description="Helical" evidence="7">
    <location>
        <begin position="207"/>
        <end position="229"/>
    </location>
</feature>
<evidence type="ECO:0000256" key="6">
    <source>
        <dbReference type="SAM" id="MobiDB-lite"/>
    </source>
</evidence>
<feature type="domain" description="Major facilitator superfamily (MFS) profile" evidence="8">
    <location>
        <begin position="117"/>
        <end position="546"/>
    </location>
</feature>
<dbReference type="PROSITE" id="PS50850">
    <property type="entry name" value="MFS"/>
    <property type="match status" value="1"/>
</dbReference>
<dbReference type="FunFam" id="1.20.1250.20:FF:000082">
    <property type="entry name" value="MFS multidrug transporter, putative"/>
    <property type="match status" value="1"/>
</dbReference>
<evidence type="ECO:0000256" key="7">
    <source>
        <dbReference type="SAM" id="Phobius"/>
    </source>
</evidence>